<dbReference type="SUPFAM" id="SSF64005">
    <property type="entry name" value="Undecaprenyl diphosphate synthase"/>
    <property type="match status" value="1"/>
</dbReference>
<dbReference type="NCBIfam" id="TIGR00055">
    <property type="entry name" value="uppS"/>
    <property type="match status" value="1"/>
</dbReference>
<dbReference type="AlphaFoldDB" id="A0A381SJ81"/>
<dbReference type="InterPro" id="IPR001441">
    <property type="entry name" value="UPP_synth-like"/>
</dbReference>
<accession>A0A381SJ81</accession>
<dbReference type="HAMAP" id="MF_01139">
    <property type="entry name" value="ISPT"/>
    <property type="match status" value="1"/>
</dbReference>
<dbReference type="InterPro" id="IPR036424">
    <property type="entry name" value="UPP_synth-like_sf"/>
</dbReference>
<dbReference type="GO" id="GO:0016094">
    <property type="term" value="P:polyprenol biosynthetic process"/>
    <property type="evidence" value="ECO:0007669"/>
    <property type="project" value="TreeGrafter"/>
</dbReference>
<dbReference type="PANTHER" id="PTHR10291:SF0">
    <property type="entry name" value="DEHYDRODOLICHYL DIPHOSPHATE SYNTHASE 2"/>
    <property type="match status" value="1"/>
</dbReference>
<evidence type="ECO:0000313" key="3">
    <source>
        <dbReference type="EMBL" id="SVA04056.1"/>
    </source>
</evidence>
<dbReference type="InterPro" id="IPR018520">
    <property type="entry name" value="UPP_synth-like_CS"/>
</dbReference>
<dbReference type="PROSITE" id="PS01066">
    <property type="entry name" value="UPP_SYNTHASE"/>
    <property type="match status" value="1"/>
</dbReference>
<reference evidence="3" key="1">
    <citation type="submission" date="2018-05" db="EMBL/GenBank/DDBJ databases">
        <authorList>
            <person name="Lanie J.A."/>
            <person name="Ng W.-L."/>
            <person name="Kazmierczak K.M."/>
            <person name="Andrzejewski T.M."/>
            <person name="Davidsen T.M."/>
            <person name="Wayne K.J."/>
            <person name="Tettelin H."/>
            <person name="Glass J.I."/>
            <person name="Rusch D."/>
            <person name="Podicherti R."/>
            <person name="Tsui H.-C.T."/>
            <person name="Winkler M.E."/>
        </authorList>
    </citation>
    <scope>NUCLEOTIDE SEQUENCE</scope>
</reference>
<sequence length="254" mass="29403">MKKLHADKKIPQIINLPRHLGIIMDGNGRWAKLRGKRRIFGHEAGVLKAKEIVENSVRLEIEALTLYAFSSENWKRPAKEINGLMRLFERTIKKYTGLLIENNVRFKQVGNKDMLPKSLIRKLEQMEAITSENTGLKLTLAIAYGSRQDIVKGILKIIDDVDDGRINKNQIDELTLSNRLSFSDLPDLDLIIRTSGETRVSNFMLWEMAYSEIHFTETLWPSFEDQEFFEILESYSQSERRFGSVEKETELKKA</sequence>
<dbReference type="Gene3D" id="3.40.1180.10">
    <property type="entry name" value="Decaprenyl diphosphate synthase-like"/>
    <property type="match status" value="1"/>
</dbReference>
<name>A0A381SJ81_9ZZZZ</name>
<dbReference type="FunFam" id="3.40.1180.10:FF:000001">
    <property type="entry name" value="(2E,6E)-farnesyl-diphosphate-specific ditrans,polycis-undecaprenyl-diphosphate synthase"/>
    <property type="match status" value="1"/>
</dbReference>
<protein>
    <recommendedName>
        <fullName evidence="4">Undecaprenyl diphosphate synthase</fullName>
    </recommendedName>
</protein>
<dbReference type="CDD" id="cd00475">
    <property type="entry name" value="Cis_IPPS"/>
    <property type="match status" value="1"/>
</dbReference>
<evidence type="ECO:0008006" key="4">
    <source>
        <dbReference type="Google" id="ProtNLM"/>
    </source>
</evidence>
<dbReference type="PANTHER" id="PTHR10291">
    <property type="entry name" value="DEHYDRODOLICHYL DIPHOSPHATE SYNTHASE FAMILY MEMBER"/>
    <property type="match status" value="1"/>
</dbReference>
<dbReference type="EMBL" id="UINC01003183">
    <property type="protein sequence ID" value="SVA04056.1"/>
    <property type="molecule type" value="Genomic_DNA"/>
</dbReference>
<organism evidence="3">
    <name type="scientific">marine metagenome</name>
    <dbReference type="NCBI Taxonomy" id="408172"/>
    <lineage>
        <taxon>unclassified sequences</taxon>
        <taxon>metagenomes</taxon>
        <taxon>ecological metagenomes</taxon>
    </lineage>
</organism>
<comment type="cofactor">
    <cofactor evidence="1">
        <name>Mg(2+)</name>
        <dbReference type="ChEBI" id="CHEBI:18420"/>
    </cofactor>
</comment>
<evidence type="ECO:0000256" key="1">
    <source>
        <dbReference type="ARBA" id="ARBA00001946"/>
    </source>
</evidence>
<evidence type="ECO:0000256" key="2">
    <source>
        <dbReference type="ARBA" id="ARBA00022679"/>
    </source>
</evidence>
<gene>
    <name evidence="3" type="ORF">METZ01_LOCUS56910</name>
</gene>
<keyword evidence="2" id="KW-0808">Transferase</keyword>
<proteinExistence type="inferred from homology"/>
<dbReference type="Pfam" id="PF01255">
    <property type="entry name" value="Prenyltransf"/>
    <property type="match status" value="1"/>
</dbReference>
<dbReference type="GO" id="GO:0045547">
    <property type="term" value="F:ditrans,polycis-polyprenyl diphosphate synthase [(2E,6E)-farnesyl diphosphate specific] activity"/>
    <property type="evidence" value="ECO:0007669"/>
    <property type="project" value="TreeGrafter"/>
</dbReference>